<dbReference type="AlphaFoldDB" id="E3HDW4"/>
<dbReference type="SUPFAM" id="SSF52218">
    <property type="entry name" value="Flavoproteins"/>
    <property type="match status" value="1"/>
</dbReference>
<comment type="similarity">
    <text evidence="1">In the N-terminal section; belongs to the zinc metallo-hydrolase group 3 family.</text>
</comment>
<dbReference type="InterPro" id="IPR029039">
    <property type="entry name" value="Flavoprotein-like_sf"/>
</dbReference>
<dbReference type="PROSITE" id="PS50902">
    <property type="entry name" value="FLAVODOXIN_LIKE"/>
    <property type="match status" value="1"/>
</dbReference>
<feature type="domain" description="Flavodoxin-like" evidence="2">
    <location>
        <begin position="254"/>
        <end position="394"/>
    </location>
</feature>
<dbReference type="Pfam" id="PF00258">
    <property type="entry name" value="Flavodoxin_1"/>
    <property type="match status" value="1"/>
</dbReference>
<dbReference type="InterPro" id="IPR016440">
    <property type="entry name" value="Rubredoxin-O_OxRdtase"/>
</dbReference>
<dbReference type="CDD" id="cd07709">
    <property type="entry name" value="flavodiiron_proteins_MBL-fold"/>
    <property type="match status" value="1"/>
</dbReference>
<geneLocation type="plasmid" evidence="3 4">
    <name>pILYOP02</name>
</geneLocation>
<dbReference type="Gene3D" id="3.40.50.360">
    <property type="match status" value="1"/>
</dbReference>
<dbReference type="RefSeq" id="WP_013389228.1">
    <property type="nucleotide sequence ID" value="NC_014634.1"/>
</dbReference>
<protein>
    <submittedName>
        <fullName evidence="3">Flavodoxin/nitric oxide synthase</fullName>
    </submittedName>
</protein>
<sequence length="397" mass="45082">MKKFVSVSDSVKWVGVVDQDMKKFHGEELSIPSGTTYNSYLIRDEKIALVDTVIHAFGEQWLELLKEEIDLNKIDYIIMNHNEPDHSGALVQLMKEIPDTPIYCTQMGKEIIEAYYGRSYNFNIVKTGDKLSLGKNEITFVEMKMLHWPDSMMSYLNGENILFSNDAFGQHYGANGLFNDMVDQNTLEYECLKYYACILTPFSKILEKKLEEVISLGLPIDVICPSHGVIWRDNPMQIVEKYSKWCRSYKEDVVVIAYDTMWESTKKMAESIADGIREVKPEYEIILTNSAKNSENDIVTDMFRASAILFGSSTINNGILPSMAALIEGVKGVNFQDKKVAAFGSYGWNGKSLAVLNEELSKTKMTLVNEGLKVKWNLNSATREECMVFGRDFAVKL</sequence>
<dbReference type="PANTHER" id="PTHR43717">
    <property type="entry name" value="ANAEROBIC NITRIC OXIDE REDUCTASE FLAVORUBREDOXIN"/>
    <property type="match status" value="1"/>
</dbReference>
<reference evidence="3 4" key="1">
    <citation type="journal article" date="2010" name="Stand. Genomic Sci.">
        <title>Complete genome sequence of Ilyobacter polytropus type strain (CuHbu1).</title>
        <authorList>
            <person name="Sikorski J."/>
            <person name="Chertkov O."/>
            <person name="Lapidus A."/>
            <person name="Nolan M."/>
            <person name="Lucas S."/>
            <person name="Del Rio T.G."/>
            <person name="Tice H."/>
            <person name="Cheng J.F."/>
            <person name="Tapia R."/>
            <person name="Han C."/>
            <person name="Goodwin L."/>
            <person name="Pitluck S."/>
            <person name="Liolios K."/>
            <person name="Ivanova N."/>
            <person name="Mavromatis K."/>
            <person name="Mikhailova N."/>
            <person name="Pati A."/>
            <person name="Chen A."/>
            <person name="Palaniappan K."/>
            <person name="Land M."/>
            <person name="Hauser L."/>
            <person name="Chang Y.J."/>
            <person name="Jeffries C.D."/>
            <person name="Brambilla E."/>
            <person name="Yasawong M."/>
            <person name="Rohde M."/>
            <person name="Pukall R."/>
            <person name="Spring S."/>
            <person name="Goker M."/>
            <person name="Woyke T."/>
            <person name="Bristow J."/>
            <person name="Eisen J.A."/>
            <person name="Markowitz V."/>
            <person name="Hugenholtz P."/>
            <person name="Kyrpides N.C."/>
            <person name="Klenk H.P."/>
        </authorList>
    </citation>
    <scope>NUCLEOTIDE SEQUENCE [LARGE SCALE GENOMIC DNA]</scope>
    <source>
        <strain evidence="4">ATCC 51220 / DSM 2926 / LMG 16218 / CuHBu1</strain>
        <plasmid evidence="4">pILYOP02</plasmid>
    </source>
</reference>
<dbReference type="EMBL" id="CP002283">
    <property type="protein sequence ID" value="ADO84576.1"/>
    <property type="molecule type" value="Genomic_DNA"/>
</dbReference>
<dbReference type="InterPro" id="IPR001279">
    <property type="entry name" value="Metallo-B-lactamas"/>
</dbReference>
<dbReference type="HOGENOM" id="CLU_017490_0_0_0"/>
<dbReference type="GO" id="GO:0010181">
    <property type="term" value="F:FMN binding"/>
    <property type="evidence" value="ECO:0007669"/>
    <property type="project" value="InterPro"/>
</dbReference>
<name>E3HDW4_ILYPC</name>
<dbReference type="GO" id="GO:0009055">
    <property type="term" value="F:electron transfer activity"/>
    <property type="evidence" value="ECO:0007669"/>
    <property type="project" value="InterPro"/>
</dbReference>
<accession>E3HDW4</accession>
<dbReference type="Gene3D" id="3.60.15.10">
    <property type="entry name" value="Ribonuclease Z/Hydroxyacylglutathione hydrolase-like"/>
    <property type="match status" value="1"/>
</dbReference>
<dbReference type="OrthoDB" id="9807946at2"/>
<dbReference type="SUPFAM" id="SSF56281">
    <property type="entry name" value="Metallo-hydrolase/oxidoreductase"/>
    <property type="match status" value="1"/>
</dbReference>
<dbReference type="eggNOG" id="COG0426">
    <property type="taxonomic scope" value="Bacteria"/>
</dbReference>
<keyword evidence="4" id="KW-1185">Reference proteome</keyword>
<dbReference type="PANTHER" id="PTHR43717:SF1">
    <property type="entry name" value="ANAEROBIC NITRIC OXIDE REDUCTASE FLAVORUBREDOXIN"/>
    <property type="match status" value="1"/>
</dbReference>
<keyword evidence="3" id="KW-0614">Plasmid</keyword>
<evidence type="ECO:0000313" key="3">
    <source>
        <dbReference type="EMBL" id="ADO84576.1"/>
    </source>
</evidence>
<dbReference type="SMART" id="SM00849">
    <property type="entry name" value="Lactamase_B"/>
    <property type="match status" value="1"/>
</dbReference>
<dbReference type="Proteomes" id="UP000006875">
    <property type="component" value="Plasmid pILYOP02"/>
</dbReference>
<dbReference type="InterPro" id="IPR008254">
    <property type="entry name" value="Flavodoxin/NO_synth"/>
</dbReference>
<gene>
    <name evidence="3" type="ordered locus">Ilyop_2822</name>
</gene>
<evidence type="ECO:0000313" key="4">
    <source>
        <dbReference type="Proteomes" id="UP000006875"/>
    </source>
</evidence>
<dbReference type="KEGG" id="ipo:Ilyop_2822"/>
<dbReference type="GO" id="GO:0046872">
    <property type="term" value="F:metal ion binding"/>
    <property type="evidence" value="ECO:0007669"/>
    <property type="project" value="InterPro"/>
</dbReference>
<organism evidence="3 4">
    <name type="scientific">Ilyobacter polytropus (strain ATCC 51220 / DSM 2926 / LMG 16218 / CuHBu1)</name>
    <dbReference type="NCBI Taxonomy" id="572544"/>
    <lineage>
        <taxon>Bacteria</taxon>
        <taxon>Fusobacteriati</taxon>
        <taxon>Fusobacteriota</taxon>
        <taxon>Fusobacteriia</taxon>
        <taxon>Fusobacteriales</taxon>
        <taxon>Fusobacteriaceae</taxon>
        <taxon>Ilyobacter</taxon>
    </lineage>
</organism>
<dbReference type="Pfam" id="PF19583">
    <property type="entry name" value="ODP"/>
    <property type="match status" value="1"/>
</dbReference>
<evidence type="ECO:0000256" key="1">
    <source>
        <dbReference type="ARBA" id="ARBA00007121"/>
    </source>
</evidence>
<dbReference type="GO" id="GO:0016491">
    <property type="term" value="F:oxidoreductase activity"/>
    <property type="evidence" value="ECO:0007669"/>
    <property type="project" value="InterPro"/>
</dbReference>
<dbReference type="InterPro" id="IPR045761">
    <property type="entry name" value="ODP_dom"/>
</dbReference>
<evidence type="ECO:0000259" key="2">
    <source>
        <dbReference type="PROSITE" id="PS50902"/>
    </source>
</evidence>
<proteinExistence type="inferred from homology"/>
<dbReference type="PIRSF" id="PIRSF005243">
    <property type="entry name" value="ROO"/>
    <property type="match status" value="1"/>
</dbReference>
<dbReference type="InterPro" id="IPR036866">
    <property type="entry name" value="RibonucZ/Hydroxyglut_hydro"/>
</dbReference>